<keyword evidence="2" id="KW-1185">Reference proteome</keyword>
<accession>A0ABS4KDU8</accession>
<protein>
    <submittedName>
        <fullName evidence="1">Rrf2 family protein</fullName>
    </submittedName>
</protein>
<evidence type="ECO:0000313" key="2">
    <source>
        <dbReference type="Proteomes" id="UP001519306"/>
    </source>
</evidence>
<dbReference type="InterPro" id="IPR000944">
    <property type="entry name" value="Tscrpt_reg_Rrf2"/>
</dbReference>
<sequence>MRITREVDYAFRICAYLAEHEGDVVGAPRIAADQKVPERFTLRILRKLNLAGITEAKRGATGGYKLKRKKEDITLYDIIVAVDGPIVVNRCLYMDEPYCNRNEDGNFGHCKFHNKLSSIQNSVIEMFRSSTLDEYI</sequence>
<dbReference type="PANTHER" id="PTHR33221:SF2">
    <property type="entry name" value="TRANSCRIPTIONAL REGULATOR"/>
    <property type="match status" value="1"/>
</dbReference>
<dbReference type="PANTHER" id="PTHR33221">
    <property type="entry name" value="WINGED HELIX-TURN-HELIX TRANSCRIPTIONAL REGULATOR, RRF2 FAMILY"/>
    <property type="match status" value="1"/>
</dbReference>
<dbReference type="Gene3D" id="1.10.10.10">
    <property type="entry name" value="Winged helix-like DNA-binding domain superfamily/Winged helix DNA-binding domain"/>
    <property type="match status" value="1"/>
</dbReference>
<dbReference type="RefSeq" id="WP_210061694.1">
    <property type="nucleotide sequence ID" value="NZ_JAGGLJ010000016.1"/>
</dbReference>
<gene>
    <name evidence="1" type="ORF">J2Z71_001496</name>
</gene>
<name>A0ABS4KDU8_9FIRM</name>
<dbReference type="NCBIfam" id="TIGR00738">
    <property type="entry name" value="rrf2_super"/>
    <property type="match status" value="1"/>
</dbReference>
<dbReference type="SUPFAM" id="SSF46785">
    <property type="entry name" value="Winged helix' DNA-binding domain"/>
    <property type="match status" value="1"/>
</dbReference>
<evidence type="ECO:0000313" key="1">
    <source>
        <dbReference type="EMBL" id="MBP2025944.1"/>
    </source>
</evidence>
<comment type="caution">
    <text evidence="1">The sequence shown here is derived from an EMBL/GenBank/DDBJ whole genome shotgun (WGS) entry which is preliminary data.</text>
</comment>
<dbReference type="Pfam" id="PF02082">
    <property type="entry name" value="Rrf2"/>
    <property type="match status" value="1"/>
</dbReference>
<reference evidence="1 2" key="1">
    <citation type="submission" date="2021-03" db="EMBL/GenBank/DDBJ databases">
        <title>Genomic Encyclopedia of Type Strains, Phase IV (KMG-IV): sequencing the most valuable type-strain genomes for metagenomic binning, comparative biology and taxonomic classification.</title>
        <authorList>
            <person name="Goeker M."/>
        </authorList>
    </citation>
    <scope>NUCLEOTIDE SEQUENCE [LARGE SCALE GENOMIC DNA]</scope>
    <source>
        <strain evidence="1 2">DSM 27563</strain>
    </source>
</reference>
<dbReference type="PROSITE" id="PS01332">
    <property type="entry name" value="HTH_RRF2_1"/>
    <property type="match status" value="1"/>
</dbReference>
<dbReference type="InterPro" id="IPR036390">
    <property type="entry name" value="WH_DNA-bd_sf"/>
</dbReference>
<proteinExistence type="predicted"/>
<dbReference type="InterPro" id="IPR030489">
    <property type="entry name" value="TR_Rrf2-type_CS"/>
</dbReference>
<dbReference type="InterPro" id="IPR036388">
    <property type="entry name" value="WH-like_DNA-bd_sf"/>
</dbReference>
<dbReference type="PROSITE" id="PS51197">
    <property type="entry name" value="HTH_RRF2_2"/>
    <property type="match status" value="1"/>
</dbReference>
<dbReference type="Proteomes" id="UP001519306">
    <property type="component" value="Unassembled WGS sequence"/>
</dbReference>
<dbReference type="EMBL" id="JAGGLJ010000016">
    <property type="protein sequence ID" value="MBP2025944.1"/>
    <property type="molecule type" value="Genomic_DNA"/>
</dbReference>
<organism evidence="1 2">
    <name type="scientific">Peptoniphilus stercorisuis</name>
    <dbReference type="NCBI Taxonomy" id="1436965"/>
    <lineage>
        <taxon>Bacteria</taxon>
        <taxon>Bacillati</taxon>
        <taxon>Bacillota</taxon>
        <taxon>Tissierellia</taxon>
        <taxon>Tissierellales</taxon>
        <taxon>Peptoniphilaceae</taxon>
        <taxon>Peptoniphilus</taxon>
    </lineage>
</organism>